<proteinExistence type="predicted"/>
<evidence type="ECO:0000313" key="8">
    <source>
        <dbReference type="Proteomes" id="UP000294835"/>
    </source>
</evidence>
<keyword evidence="3 5" id="KW-1133">Transmembrane helix</keyword>
<keyword evidence="2 5" id="KW-0812">Transmembrane</keyword>
<evidence type="ECO:0000256" key="1">
    <source>
        <dbReference type="ARBA" id="ARBA00004127"/>
    </source>
</evidence>
<feature type="domain" description="DUF202" evidence="6">
    <location>
        <begin position="6"/>
        <end position="68"/>
    </location>
</feature>
<gene>
    <name evidence="7" type="ORF">EV662_109103</name>
</gene>
<dbReference type="RefSeq" id="WP_132463774.1">
    <property type="nucleotide sequence ID" value="NZ_SLXP01000009.1"/>
</dbReference>
<keyword evidence="4 5" id="KW-0472">Membrane</keyword>
<evidence type="ECO:0000256" key="2">
    <source>
        <dbReference type="ARBA" id="ARBA00022692"/>
    </source>
</evidence>
<protein>
    <submittedName>
        <fullName evidence="7">Putative membrane protein</fullName>
    </submittedName>
</protein>
<organism evidence="7 8">
    <name type="scientific">Rhodovulum marinum</name>
    <dbReference type="NCBI Taxonomy" id="320662"/>
    <lineage>
        <taxon>Bacteria</taxon>
        <taxon>Pseudomonadati</taxon>
        <taxon>Pseudomonadota</taxon>
        <taxon>Alphaproteobacteria</taxon>
        <taxon>Rhodobacterales</taxon>
        <taxon>Paracoccaceae</taxon>
        <taxon>Rhodovulum</taxon>
    </lineage>
</organism>
<evidence type="ECO:0000256" key="3">
    <source>
        <dbReference type="ARBA" id="ARBA00022989"/>
    </source>
</evidence>
<name>A0A4R2PVL7_9RHOB</name>
<dbReference type="InterPro" id="IPR003807">
    <property type="entry name" value="DUF202"/>
</dbReference>
<evidence type="ECO:0000256" key="5">
    <source>
        <dbReference type="SAM" id="Phobius"/>
    </source>
</evidence>
<dbReference type="AlphaFoldDB" id="A0A4R2PVL7"/>
<feature type="transmembrane region" description="Helical" evidence="5">
    <location>
        <begin position="41"/>
        <end position="61"/>
    </location>
</feature>
<feature type="transmembrane region" description="Helical" evidence="5">
    <location>
        <begin position="82"/>
        <end position="103"/>
    </location>
</feature>
<dbReference type="Proteomes" id="UP000294835">
    <property type="component" value="Unassembled WGS sequence"/>
</dbReference>
<reference evidence="7 8" key="1">
    <citation type="submission" date="2019-03" db="EMBL/GenBank/DDBJ databases">
        <title>Genomic Encyclopedia of Type Strains, Phase IV (KMG-IV): sequencing the most valuable type-strain genomes for metagenomic binning, comparative biology and taxonomic classification.</title>
        <authorList>
            <person name="Goeker M."/>
        </authorList>
    </citation>
    <scope>NUCLEOTIDE SEQUENCE [LARGE SCALE GENOMIC DNA]</scope>
    <source>
        <strain evidence="7 8">DSM 18063</strain>
    </source>
</reference>
<keyword evidence="8" id="KW-1185">Reference proteome</keyword>
<dbReference type="EMBL" id="SLXP01000009">
    <property type="protein sequence ID" value="TCP39977.1"/>
    <property type="molecule type" value="Genomic_DNA"/>
</dbReference>
<dbReference type="OrthoDB" id="582337at2"/>
<evidence type="ECO:0000256" key="4">
    <source>
        <dbReference type="ARBA" id="ARBA00023136"/>
    </source>
</evidence>
<evidence type="ECO:0000313" key="7">
    <source>
        <dbReference type="EMBL" id="TCP39977.1"/>
    </source>
</evidence>
<feature type="transmembrane region" description="Helical" evidence="5">
    <location>
        <begin position="15"/>
        <end position="35"/>
    </location>
</feature>
<dbReference type="Pfam" id="PF02656">
    <property type="entry name" value="DUF202"/>
    <property type="match status" value="1"/>
</dbReference>
<comment type="subcellular location">
    <subcellularLocation>
        <location evidence="1">Endomembrane system</location>
        <topology evidence="1">Multi-pass membrane protein</topology>
    </subcellularLocation>
</comment>
<dbReference type="GO" id="GO:0012505">
    <property type="term" value="C:endomembrane system"/>
    <property type="evidence" value="ECO:0007669"/>
    <property type="project" value="UniProtKB-SubCell"/>
</dbReference>
<accession>A0A4R2PVL7</accession>
<evidence type="ECO:0000259" key="6">
    <source>
        <dbReference type="Pfam" id="PF02656"/>
    </source>
</evidence>
<comment type="caution">
    <text evidence="7">The sequence shown here is derived from an EMBL/GenBank/DDBJ whole genome shotgun (WGS) entry which is preliminary data.</text>
</comment>
<sequence length="106" mass="11513">MIRNHDSHAANERTFLAWVRTVVAIEGFGLVAARMRPETPAAWSELSLMLVGGIVIALAFLRMRRIRRRIDSPGLEPDTTGLGDGLLALMVAALFGLVAAFLFHAG</sequence>